<keyword evidence="3" id="KW-0479">Metal-binding</keyword>
<evidence type="ECO:0000256" key="2">
    <source>
        <dbReference type="ARBA" id="ARBA00006991"/>
    </source>
</evidence>
<gene>
    <name evidence="12" type="ORF">MRATA1EN1_LOCUS31368</name>
</gene>
<dbReference type="EMBL" id="CATKSN020000572">
    <property type="protein sequence ID" value="CAI9149750.1"/>
    <property type="molecule type" value="Genomic_DNA"/>
</dbReference>
<dbReference type="PANTHER" id="PTHR24404">
    <property type="entry name" value="ZINC FINGER PROTEIN"/>
    <property type="match status" value="1"/>
</dbReference>
<dbReference type="SUPFAM" id="SSF57667">
    <property type="entry name" value="beta-beta-alpha zinc fingers"/>
    <property type="match status" value="1"/>
</dbReference>
<keyword evidence="8" id="KW-0238">DNA-binding</keyword>
<feature type="domain" description="C2H2-type" evidence="11">
    <location>
        <begin position="1"/>
        <end position="30"/>
    </location>
</feature>
<comment type="subcellular location">
    <subcellularLocation>
        <location evidence="1">Nucleus</location>
    </subcellularLocation>
</comment>
<name>A0ABN8XMD7_RANTA</name>
<reference evidence="12" key="1">
    <citation type="submission" date="2023-04" db="EMBL/GenBank/DDBJ databases">
        <authorList>
            <consortium name="ELIXIR-Norway"/>
        </authorList>
    </citation>
    <scope>NUCLEOTIDE SEQUENCE [LARGE SCALE GENOMIC DNA]</scope>
</reference>
<feature type="domain" description="C2H2-type" evidence="11">
    <location>
        <begin position="31"/>
        <end position="55"/>
    </location>
</feature>
<dbReference type="Gene3D" id="3.30.160.60">
    <property type="entry name" value="Classic Zinc Finger"/>
    <property type="match status" value="2"/>
</dbReference>
<dbReference type="PROSITE" id="PS50157">
    <property type="entry name" value="ZINC_FINGER_C2H2_2"/>
    <property type="match status" value="2"/>
</dbReference>
<evidence type="ECO:0000256" key="3">
    <source>
        <dbReference type="ARBA" id="ARBA00022723"/>
    </source>
</evidence>
<dbReference type="PANTHER" id="PTHR24404:SF100">
    <property type="entry name" value="ZINC FINGER PROTEIN 501"/>
    <property type="match status" value="1"/>
</dbReference>
<evidence type="ECO:0000256" key="6">
    <source>
        <dbReference type="ARBA" id="ARBA00022833"/>
    </source>
</evidence>
<keyword evidence="7" id="KW-0805">Transcription regulation</keyword>
<evidence type="ECO:0000256" key="5">
    <source>
        <dbReference type="ARBA" id="ARBA00022771"/>
    </source>
</evidence>
<organism evidence="12 13">
    <name type="scientific">Rangifer tarandus platyrhynchus</name>
    <name type="common">Svalbard reindeer</name>
    <dbReference type="NCBI Taxonomy" id="3082113"/>
    <lineage>
        <taxon>Eukaryota</taxon>
        <taxon>Metazoa</taxon>
        <taxon>Chordata</taxon>
        <taxon>Craniata</taxon>
        <taxon>Vertebrata</taxon>
        <taxon>Euteleostomi</taxon>
        <taxon>Mammalia</taxon>
        <taxon>Eutheria</taxon>
        <taxon>Laurasiatheria</taxon>
        <taxon>Artiodactyla</taxon>
        <taxon>Ruminantia</taxon>
        <taxon>Pecora</taxon>
        <taxon>Cervidae</taxon>
        <taxon>Odocoileinae</taxon>
        <taxon>Rangifer</taxon>
    </lineage>
</organism>
<comment type="caution">
    <text evidence="12">The sequence shown here is derived from an EMBL/GenBank/DDBJ whole genome shotgun (WGS) entry which is preliminary data.</text>
</comment>
<evidence type="ECO:0000256" key="7">
    <source>
        <dbReference type="ARBA" id="ARBA00023015"/>
    </source>
</evidence>
<protein>
    <recommendedName>
        <fullName evidence="11">C2H2-type domain-containing protein</fullName>
    </recommendedName>
</protein>
<evidence type="ECO:0000256" key="1">
    <source>
        <dbReference type="ARBA" id="ARBA00004123"/>
    </source>
</evidence>
<evidence type="ECO:0000313" key="13">
    <source>
        <dbReference type="Proteomes" id="UP001176941"/>
    </source>
</evidence>
<evidence type="ECO:0000256" key="10">
    <source>
        <dbReference type="PROSITE-ProRule" id="PRU00042"/>
    </source>
</evidence>
<evidence type="ECO:0000256" key="9">
    <source>
        <dbReference type="ARBA" id="ARBA00023242"/>
    </source>
</evidence>
<dbReference type="InterPro" id="IPR036236">
    <property type="entry name" value="Znf_C2H2_sf"/>
</dbReference>
<keyword evidence="5 10" id="KW-0863">Zinc-finger</keyword>
<comment type="similarity">
    <text evidence="2">Belongs to the krueppel C2H2-type zinc-finger protein family.</text>
</comment>
<dbReference type="Pfam" id="PF00096">
    <property type="entry name" value="zf-C2H2"/>
    <property type="match status" value="1"/>
</dbReference>
<dbReference type="Proteomes" id="UP001176941">
    <property type="component" value="Unassembled WGS sequence"/>
</dbReference>
<keyword evidence="13" id="KW-1185">Reference proteome</keyword>
<dbReference type="SMART" id="SM00355">
    <property type="entry name" value="ZnF_C2H2"/>
    <property type="match status" value="2"/>
</dbReference>
<evidence type="ECO:0000313" key="12">
    <source>
        <dbReference type="EMBL" id="CAI9149750.1"/>
    </source>
</evidence>
<evidence type="ECO:0000256" key="4">
    <source>
        <dbReference type="ARBA" id="ARBA00022737"/>
    </source>
</evidence>
<proteinExistence type="inferred from homology"/>
<keyword evidence="9" id="KW-0539">Nucleus</keyword>
<sequence length="172" mass="19749">MRVKYGECGQGSKDRSSLITHQRTHTWEKPYVCMECGQSFSQKSHLVRQQKTHRGVALCLWRLWAQFQSSQMSSHTRGHMLGRNPIFEESVGEASIRSQFAETRGHTGEKPCLWGLWVKLHCEVQSHQTPEEIHRGDAPCLWGVWEMFQAEVPSHQTTEDTHTAEKPYVCGA</sequence>
<keyword evidence="6" id="KW-0862">Zinc</keyword>
<evidence type="ECO:0000259" key="11">
    <source>
        <dbReference type="PROSITE" id="PS50157"/>
    </source>
</evidence>
<dbReference type="InterPro" id="IPR013087">
    <property type="entry name" value="Znf_C2H2_type"/>
</dbReference>
<keyword evidence="7" id="KW-0804">Transcription</keyword>
<keyword evidence="4" id="KW-0677">Repeat</keyword>
<evidence type="ECO:0000256" key="8">
    <source>
        <dbReference type="ARBA" id="ARBA00023125"/>
    </source>
</evidence>
<accession>A0ABN8XMD7</accession>
<dbReference type="InterPro" id="IPR050589">
    <property type="entry name" value="Ikaros_C2H2-ZF"/>
</dbReference>